<feature type="compositionally biased region" description="Polar residues" evidence="1">
    <location>
        <begin position="170"/>
        <end position="185"/>
    </location>
</feature>
<proteinExistence type="predicted"/>
<name>A0A2U1KDE2_ARTAN</name>
<dbReference type="Proteomes" id="UP000245207">
    <property type="component" value="Unassembled WGS sequence"/>
</dbReference>
<evidence type="ECO:0000313" key="3">
    <source>
        <dbReference type="Proteomes" id="UP000245207"/>
    </source>
</evidence>
<dbReference type="EMBL" id="PKPP01021722">
    <property type="protein sequence ID" value="PWA34731.1"/>
    <property type="molecule type" value="Genomic_DNA"/>
</dbReference>
<dbReference type="AlphaFoldDB" id="A0A2U1KDE2"/>
<gene>
    <name evidence="2" type="ORF">CTI12_AA616340</name>
</gene>
<dbReference type="PANTHER" id="PTHR31286:SF99">
    <property type="entry name" value="DUF4283 DOMAIN-CONTAINING PROTEIN"/>
    <property type="match status" value="1"/>
</dbReference>
<evidence type="ECO:0000256" key="1">
    <source>
        <dbReference type="SAM" id="MobiDB-lite"/>
    </source>
</evidence>
<organism evidence="2 3">
    <name type="scientific">Artemisia annua</name>
    <name type="common">Sweet wormwood</name>
    <dbReference type="NCBI Taxonomy" id="35608"/>
    <lineage>
        <taxon>Eukaryota</taxon>
        <taxon>Viridiplantae</taxon>
        <taxon>Streptophyta</taxon>
        <taxon>Embryophyta</taxon>
        <taxon>Tracheophyta</taxon>
        <taxon>Spermatophyta</taxon>
        <taxon>Magnoliopsida</taxon>
        <taxon>eudicotyledons</taxon>
        <taxon>Gunneridae</taxon>
        <taxon>Pentapetalae</taxon>
        <taxon>asterids</taxon>
        <taxon>campanulids</taxon>
        <taxon>Asterales</taxon>
        <taxon>Asteraceae</taxon>
        <taxon>Asteroideae</taxon>
        <taxon>Anthemideae</taxon>
        <taxon>Artemisiinae</taxon>
        <taxon>Artemisia</taxon>
    </lineage>
</organism>
<feature type="region of interest" description="Disordered" evidence="1">
    <location>
        <begin position="148"/>
        <end position="185"/>
    </location>
</feature>
<comment type="caution">
    <text evidence="2">The sequence shown here is derived from an EMBL/GenBank/DDBJ whole genome shotgun (WGS) entry which is preliminary data.</text>
</comment>
<reference evidence="2 3" key="1">
    <citation type="journal article" date="2018" name="Mol. Plant">
        <title>The genome of Artemisia annua provides insight into the evolution of Asteraceae family and artemisinin biosynthesis.</title>
        <authorList>
            <person name="Shen Q."/>
            <person name="Zhang L."/>
            <person name="Liao Z."/>
            <person name="Wang S."/>
            <person name="Yan T."/>
            <person name="Shi P."/>
            <person name="Liu M."/>
            <person name="Fu X."/>
            <person name="Pan Q."/>
            <person name="Wang Y."/>
            <person name="Lv Z."/>
            <person name="Lu X."/>
            <person name="Zhang F."/>
            <person name="Jiang W."/>
            <person name="Ma Y."/>
            <person name="Chen M."/>
            <person name="Hao X."/>
            <person name="Li L."/>
            <person name="Tang Y."/>
            <person name="Lv G."/>
            <person name="Zhou Y."/>
            <person name="Sun X."/>
            <person name="Brodelius P.E."/>
            <person name="Rose J.K.C."/>
            <person name="Tang K."/>
        </authorList>
    </citation>
    <scope>NUCLEOTIDE SEQUENCE [LARGE SCALE GENOMIC DNA]</scope>
    <source>
        <strain evidence="3">cv. Huhao1</strain>
        <tissue evidence="2">Leaf</tissue>
    </source>
</reference>
<evidence type="ECO:0000313" key="2">
    <source>
        <dbReference type="EMBL" id="PWA34731.1"/>
    </source>
</evidence>
<dbReference type="OrthoDB" id="1461560at2759"/>
<dbReference type="InterPro" id="IPR040256">
    <property type="entry name" value="At4g02000-like"/>
</dbReference>
<accession>A0A2U1KDE2</accession>
<sequence length="185" mass="21333">MDQTTARMCNEGRGRLGYARVLVEISAEKEFKDKIEICYQNDMQGQYGHKFVNVEYAWKPPKCSHCKVFGHNHDNCSIRPRSEEEINKAKNVEINENINTSQNQNATNGAYRNQQENKNQKQRAVSLKNGNMRKENYKKHAEFRPKNVQGKVDTMKNAGNNDMSKKVQEKPSSPLKQWNVSKGIV</sequence>
<dbReference type="PANTHER" id="PTHR31286">
    <property type="entry name" value="GLYCINE-RICH CELL WALL STRUCTURAL PROTEIN 1.8-LIKE"/>
    <property type="match status" value="1"/>
</dbReference>
<keyword evidence="3" id="KW-1185">Reference proteome</keyword>
<protein>
    <submittedName>
        <fullName evidence="2">ATPase, F1/V1/A1 complex, alpha/beta subunit, Zinc knuckle CX2CX4HX4C</fullName>
    </submittedName>
</protein>